<organism evidence="2 3">
    <name type="scientific">Lunasporangiospora selenospora</name>
    <dbReference type="NCBI Taxonomy" id="979761"/>
    <lineage>
        <taxon>Eukaryota</taxon>
        <taxon>Fungi</taxon>
        <taxon>Fungi incertae sedis</taxon>
        <taxon>Mucoromycota</taxon>
        <taxon>Mortierellomycotina</taxon>
        <taxon>Mortierellomycetes</taxon>
        <taxon>Mortierellales</taxon>
        <taxon>Mortierellaceae</taxon>
        <taxon>Lunasporangiospora</taxon>
    </lineage>
</organism>
<gene>
    <name evidence="2" type="ORF">BGW38_007668</name>
</gene>
<comment type="caution">
    <text evidence="2">The sequence shown here is derived from an EMBL/GenBank/DDBJ whole genome shotgun (WGS) entry which is preliminary data.</text>
</comment>
<protein>
    <recommendedName>
        <fullName evidence="4">PAS domain-containing protein</fullName>
    </recommendedName>
</protein>
<evidence type="ECO:0000313" key="3">
    <source>
        <dbReference type="Proteomes" id="UP000780801"/>
    </source>
</evidence>
<feature type="compositionally biased region" description="Low complexity" evidence="1">
    <location>
        <begin position="126"/>
        <end position="141"/>
    </location>
</feature>
<reference evidence="2" key="1">
    <citation type="journal article" date="2020" name="Fungal Divers.">
        <title>Resolving the Mortierellaceae phylogeny through synthesis of multi-gene phylogenetics and phylogenomics.</title>
        <authorList>
            <person name="Vandepol N."/>
            <person name="Liber J."/>
            <person name="Desiro A."/>
            <person name="Na H."/>
            <person name="Kennedy M."/>
            <person name="Barry K."/>
            <person name="Grigoriev I.V."/>
            <person name="Miller A.N."/>
            <person name="O'Donnell K."/>
            <person name="Stajich J.E."/>
            <person name="Bonito G."/>
        </authorList>
    </citation>
    <scope>NUCLEOTIDE SEQUENCE</scope>
    <source>
        <strain evidence="2">KOD1015</strain>
    </source>
</reference>
<dbReference type="EMBL" id="JAABOA010005096">
    <property type="protein sequence ID" value="KAF9577246.1"/>
    <property type="molecule type" value="Genomic_DNA"/>
</dbReference>
<keyword evidence="3" id="KW-1185">Reference proteome</keyword>
<evidence type="ECO:0000256" key="1">
    <source>
        <dbReference type="SAM" id="MobiDB-lite"/>
    </source>
</evidence>
<dbReference type="AlphaFoldDB" id="A0A9P6FLG8"/>
<feature type="region of interest" description="Disordered" evidence="1">
    <location>
        <begin position="251"/>
        <end position="272"/>
    </location>
</feature>
<accession>A0A9P6FLG8</accession>
<sequence>MILNRFTRNLSIMYASPSCEMIFGVDPELIVGKPFLLFIRADDLCSFVEQSDLAKSSNVVTHMRFWFQSPSIRHEIPCEAMLFGAADGMIAILRRCKPFIRKRLITMGQGLDLDSYSRSRSRSRSRPGYSSSRSNSQHNSNGGYTMTPPKAVSYIDSIPISPSSYKSCTSGASSYSSSSTTQGHRSYHAPLRGLPIGSINAIRNLDQECDRHRPLTSLYRDESNNCGGSSPQPDVLLRQHRVQELDGNDIEEDEDDQYEELEEDEGNVNDMDGIEMLPSREMTAELEYGIDMIHLGRR</sequence>
<feature type="compositionally biased region" description="Low complexity" evidence="1">
    <location>
        <begin position="169"/>
        <end position="184"/>
    </location>
</feature>
<feature type="compositionally biased region" description="Acidic residues" evidence="1">
    <location>
        <begin position="251"/>
        <end position="267"/>
    </location>
</feature>
<feature type="region of interest" description="Disordered" evidence="1">
    <location>
        <begin position="169"/>
        <end position="192"/>
    </location>
</feature>
<dbReference type="Proteomes" id="UP000780801">
    <property type="component" value="Unassembled WGS sequence"/>
</dbReference>
<evidence type="ECO:0008006" key="4">
    <source>
        <dbReference type="Google" id="ProtNLM"/>
    </source>
</evidence>
<dbReference type="InterPro" id="IPR000014">
    <property type="entry name" value="PAS"/>
</dbReference>
<proteinExistence type="predicted"/>
<dbReference type="SUPFAM" id="SSF55785">
    <property type="entry name" value="PYP-like sensor domain (PAS domain)"/>
    <property type="match status" value="1"/>
</dbReference>
<feature type="region of interest" description="Disordered" evidence="1">
    <location>
        <begin position="115"/>
        <end position="148"/>
    </location>
</feature>
<dbReference type="OrthoDB" id="447251at2759"/>
<dbReference type="InterPro" id="IPR035965">
    <property type="entry name" value="PAS-like_dom_sf"/>
</dbReference>
<dbReference type="CDD" id="cd00130">
    <property type="entry name" value="PAS"/>
    <property type="match status" value="1"/>
</dbReference>
<evidence type="ECO:0000313" key="2">
    <source>
        <dbReference type="EMBL" id="KAF9577246.1"/>
    </source>
</evidence>
<name>A0A9P6FLG8_9FUNG</name>